<comment type="caution">
    <text evidence="2">The sequence shown here is derived from an EMBL/GenBank/DDBJ whole genome shotgun (WGS) entry which is preliminary data.</text>
</comment>
<feature type="compositionally biased region" description="Low complexity" evidence="1">
    <location>
        <begin position="30"/>
        <end position="45"/>
    </location>
</feature>
<dbReference type="Proteomes" id="UP000198287">
    <property type="component" value="Unassembled WGS sequence"/>
</dbReference>
<gene>
    <name evidence="2" type="ORF">Fcan01_23999</name>
</gene>
<protein>
    <submittedName>
        <fullName evidence="2">Uncharacterized protein</fullName>
    </submittedName>
</protein>
<feature type="compositionally biased region" description="Low complexity" evidence="1">
    <location>
        <begin position="61"/>
        <end position="72"/>
    </location>
</feature>
<keyword evidence="3" id="KW-1185">Reference proteome</keyword>
<evidence type="ECO:0000313" key="3">
    <source>
        <dbReference type="Proteomes" id="UP000198287"/>
    </source>
</evidence>
<evidence type="ECO:0000256" key="1">
    <source>
        <dbReference type="SAM" id="MobiDB-lite"/>
    </source>
</evidence>
<feature type="region of interest" description="Disordered" evidence="1">
    <location>
        <begin position="20"/>
        <end position="105"/>
    </location>
</feature>
<proteinExistence type="predicted"/>
<dbReference type="EMBL" id="LNIX01000030">
    <property type="protein sequence ID" value="OXA41134.1"/>
    <property type="molecule type" value="Genomic_DNA"/>
</dbReference>
<evidence type="ECO:0000313" key="2">
    <source>
        <dbReference type="EMBL" id="OXA41134.1"/>
    </source>
</evidence>
<reference evidence="2 3" key="1">
    <citation type="submission" date="2015-12" db="EMBL/GenBank/DDBJ databases">
        <title>The genome of Folsomia candida.</title>
        <authorList>
            <person name="Faddeeva A."/>
            <person name="Derks M.F."/>
            <person name="Anvar Y."/>
            <person name="Smit S."/>
            <person name="Van Straalen N."/>
            <person name="Roelofs D."/>
        </authorList>
    </citation>
    <scope>NUCLEOTIDE SEQUENCE [LARGE SCALE GENOMIC DNA]</scope>
    <source>
        <strain evidence="2 3">VU population</strain>
        <tissue evidence="2">Whole body</tissue>
    </source>
</reference>
<name>A0A226D8E8_FOLCA</name>
<sequence>MYFFYALSSYTLFPISDHDTTSPLAETEQPSSRPVSTSPQSSSISMTMGEEIDSSANVRVSSLPPSTSESPMSSPPAPTASTSRQGRVRSPQPSTSHGLRGVGEKLKRVKLDDDADIPEDAKMITGLMNFSNFKFTCERVLSILICLEMVSANSLEAS</sequence>
<organism evidence="2 3">
    <name type="scientific">Folsomia candida</name>
    <name type="common">Springtail</name>
    <dbReference type="NCBI Taxonomy" id="158441"/>
    <lineage>
        <taxon>Eukaryota</taxon>
        <taxon>Metazoa</taxon>
        <taxon>Ecdysozoa</taxon>
        <taxon>Arthropoda</taxon>
        <taxon>Hexapoda</taxon>
        <taxon>Collembola</taxon>
        <taxon>Entomobryomorpha</taxon>
        <taxon>Isotomoidea</taxon>
        <taxon>Isotomidae</taxon>
        <taxon>Proisotominae</taxon>
        <taxon>Folsomia</taxon>
    </lineage>
</organism>
<dbReference type="AlphaFoldDB" id="A0A226D8E8"/>
<accession>A0A226D8E8</accession>